<keyword evidence="5" id="KW-1185">Reference proteome</keyword>
<dbReference type="Pfam" id="PF00589">
    <property type="entry name" value="Phage_integrase"/>
    <property type="match status" value="1"/>
</dbReference>
<dbReference type="Gene3D" id="1.10.443.10">
    <property type="entry name" value="Intergrase catalytic core"/>
    <property type="match status" value="1"/>
</dbReference>
<evidence type="ECO:0000313" key="4">
    <source>
        <dbReference type="EMBL" id="PZG06586.1"/>
    </source>
</evidence>
<dbReference type="AlphaFoldDB" id="A0A2W2D3X6"/>
<dbReference type="InterPro" id="IPR013762">
    <property type="entry name" value="Integrase-like_cat_sf"/>
</dbReference>
<feature type="region of interest" description="Disordered" evidence="2">
    <location>
        <begin position="1"/>
        <end position="32"/>
    </location>
</feature>
<dbReference type="GO" id="GO:0006310">
    <property type="term" value="P:DNA recombination"/>
    <property type="evidence" value="ECO:0007669"/>
    <property type="project" value="UniProtKB-KW"/>
</dbReference>
<dbReference type="PROSITE" id="PS51898">
    <property type="entry name" value="TYR_RECOMBINASE"/>
    <property type="match status" value="1"/>
</dbReference>
<proteinExistence type="predicted"/>
<feature type="region of interest" description="Disordered" evidence="2">
    <location>
        <begin position="131"/>
        <end position="176"/>
    </location>
</feature>
<dbReference type="EMBL" id="POUD01000324">
    <property type="protein sequence ID" value="PZG06586.1"/>
    <property type="molecule type" value="Genomic_DNA"/>
</dbReference>
<dbReference type="GO" id="GO:0015074">
    <property type="term" value="P:DNA integration"/>
    <property type="evidence" value="ECO:0007669"/>
    <property type="project" value="InterPro"/>
</dbReference>
<dbReference type="InterPro" id="IPR002104">
    <property type="entry name" value="Integrase_catalytic"/>
</dbReference>
<feature type="compositionally biased region" description="Basic and acidic residues" evidence="2">
    <location>
        <begin position="137"/>
        <end position="150"/>
    </location>
</feature>
<gene>
    <name evidence="4" type="ORF">C1J01_42215</name>
</gene>
<organism evidence="4 5">
    <name type="scientific">Nonomuraea aridisoli</name>
    <dbReference type="NCBI Taxonomy" id="2070368"/>
    <lineage>
        <taxon>Bacteria</taxon>
        <taxon>Bacillati</taxon>
        <taxon>Actinomycetota</taxon>
        <taxon>Actinomycetes</taxon>
        <taxon>Streptosporangiales</taxon>
        <taxon>Streptosporangiaceae</taxon>
        <taxon>Nonomuraea</taxon>
    </lineage>
</organism>
<feature type="compositionally biased region" description="Basic and acidic residues" evidence="2">
    <location>
        <begin position="10"/>
        <end position="20"/>
    </location>
</feature>
<dbReference type="InterPro" id="IPR011010">
    <property type="entry name" value="DNA_brk_join_enz"/>
</dbReference>
<evidence type="ECO:0000256" key="2">
    <source>
        <dbReference type="SAM" id="MobiDB-lite"/>
    </source>
</evidence>
<evidence type="ECO:0000256" key="1">
    <source>
        <dbReference type="ARBA" id="ARBA00023172"/>
    </source>
</evidence>
<dbReference type="GO" id="GO:0003677">
    <property type="term" value="F:DNA binding"/>
    <property type="evidence" value="ECO:0007669"/>
    <property type="project" value="InterPro"/>
</dbReference>
<evidence type="ECO:0000313" key="5">
    <source>
        <dbReference type="Proteomes" id="UP000249304"/>
    </source>
</evidence>
<dbReference type="OrthoDB" id="9801717at2"/>
<keyword evidence="1" id="KW-0233">DNA recombination</keyword>
<name>A0A2W2D3X6_9ACTN</name>
<dbReference type="RefSeq" id="WP_111184672.1">
    <property type="nucleotide sequence ID" value="NZ_POUD01000324.1"/>
</dbReference>
<comment type="caution">
    <text evidence="4">The sequence shown here is derived from an EMBL/GenBank/DDBJ whole genome shotgun (WGS) entry which is preliminary data.</text>
</comment>
<dbReference type="Proteomes" id="UP000249304">
    <property type="component" value="Unassembled WGS sequence"/>
</dbReference>
<evidence type="ECO:0000259" key="3">
    <source>
        <dbReference type="PROSITE" id="PS51898"/>
    </source>
</evidence>
<dbReference type="CDD" id="cd00397">
    <property type="entry name" value="DNA_BRE_C"/>
    <property type="match status" value="1"/>
</dbReference>
<reference evidence="4 5" key="1">
    <citation type="submission" date="2018-01" db="EMBL/GenBank/DDBJ databases">
        <title>Draft genome sequence of Nonomuraea sp. KC333.</title>
        <authorList>
            <person name="Sahin N."/>
            <person name="Saygin H."/>
            <person name="Ay H."/>
        </authorList>
    </citation>
    <scope>NUCLEOTIDE SEQUENCE [LARGE SCALE GENOMIC DNA]</scope>
    <source>
        <strain evidence="4 5">KC333</strain>
    </source>
</reference>
<protein>
    <submittedName>
        <fullName evidence="4">Integrase</fullName>
    </submittedName>
</protein>
<accession>A0A2W2D3X6</accession>
<sequence length="176" mass="19219">MTSRQTTEGTTREHGPTGRREHSRRTRLNGPPYLTASAVGRIEAWLTVRRRDAGGLFAPFTPRGRHIRRDERGRVAFIDARTVSNVLAARAEQAGLDEAPRAHDFRRTFIGELLDAGVDLATAQALVGHSSPATTAKYDRRPERTRRAAVDKLATPNPVPLPGAAPRPRQTATSGA</sequence>
<dbReference type="SUPFAM" id="SSF56349">
    <property type="entry name" value="DNA breaking-rejoining enzymes"/>
    <property type="match status" value="1"/>
</dbReference>
<feature type="domain" description="Tyr recombinase" evidence="3">
    <location>
        <begin position="1"/>
        <end position="151"/>
    </location>
</feature>